<dbReference type="EMBL" id="JAUHGG010000022">
    <property type="protein sequence ID" value="MDS1824373.1"/>
    <property type="molecule type" value="Genomic_DNA"/>
</dbReference>
<evidence type="ECO:0000313" key="2">
    <source>
        <dbReference type="EMBL" id="UYV26602.1"/>
    </source>
</evidence>
<dbReference type="AlphaFoldDB" id="A0AA46Z5P9"/>
<reference evidence="2" key="1">
    <citation type="submission" date="2022-05" db="EMBL/GenBank/DDBJ databases">
        <title>Megaplasmid of Vibrio parahaemolyticus.</title>
        <authorList>
            <person name="Strauch E."/>
            <person name="Borowiak M."/>
        </authorList>
    </citation>
    <scope>NUCLEOTIDE SEQUENCE</scope>
    <source>
        <strain evidence="2">16-VB00198</strain>
    </source>
</reference>
<sequence>MYENSRIYQTAIAVGMMELHIRTVDQKRDYRWENGVHLEKQAAKNANLS</sequence>
<evidence type="ECO:0000313" key="1">
    <source>
        <dbReference type="EMBL" id="MDS1824373.1"/>
    </source>
</evidence>
<gene>
    <name evidence="2" type="ORF">M5598_00840</name>
    <name evidence="1" type="ORF">QX249_27510</name>
</gene>
<name>A0AA46Z5P9_VIBPH</name>
<reference evidence="1" key="2">
    <citation type="submission" date="2023-06" db="EMBL/GenBank/DDBJ databases">
        <title>Genomic Diversity of Vibrio spp. and Metagenomic Analysis of Pathogens in Florida Gulf Coastal Waters Following Hurricane Ian.</title>
        <authorList>
            <person name="Brumfield K.D."/>
        </authorList>
    </citation>
    <scope>NUCLEOTIDE SEQUENCE</scope>
    <source>
        <strain evidence="1">WBS2B-138</strain>
    </source>
</reference>
<dbReference type="EMBL" id="CP097355">
    <property type="protein sequence ID" value="UYV26602.1"/>
    <property type="molecule type" value="Genomic_DNA"/>
</dbReference>
<proteinExistence type="predicted"/>
<dbReference type="RefSeq" id="WP_005456435.1">
    <property type="nucleotide sequence ID" value="NZ_CANUHX010000019.1"/>
</dbReference>
<evidence type="ECO:0000313" key="3">
    <source>
        <dbReference type="Proteomes" id="UP001163036"/>
    </source>
</evidence>
<protein>
    <submittedName>
        <fullName evidence="2">Uncharacterized protein</fullName>
    </submittedName>
</protein>
<organism evidence="2 3">
    <name type="scientific">Vibrio parahaemolyticus</name>
    <dbReference type="NCBI Taxonomy" id="670"/>
    <lineage>
        <taxon>Bacteria</taxon>
        <taxon>Pseudomonadati</taxon>
        <taxon>Pseudomonadota</taxon>
        <taxon>Gammaproteobacteria</taxon>
        <taxon>Vibrionales</taxon>
        <taxon>Vibrionaceae</taxon>
        <taxon>Vibrio</taxon>
    </lineage>
</organism>
<accession>A0AA46Z5P9</accession>
<dbReference type="Proteomes" id="UP001253193">
    <property type="component" value="Unassembled WGS sequence"/>
</dbReference>
<dbReference type="Proteomes" id="UP001163036">
    <property type="component" value="Chromosome 1"/>
</dbReference>